<dbReference type="InterPro" id="IPR047655">
    <property type="entry name" value="Transpos_IS630-like"/>
</dbReference>
<accession>A0A4Y7R8A2</accession>
<reference evidence="2 3" key="1">
    <citation type="journal article" date="2018" name="Environ. Microbiol.">
        <title>Novel energy conservation strategies and behaviour of Pelotomaculum schinkii driving syntrophic propionate catabolism.</title>
        <authorList>
            <person name="Hidalgo-Ahumada C.A.P."/>
            <person name="Nobu M.K."/>
            <person name="Narihiro T."/>
            <person name="Tamaki H."/>
            <person name="Liu W.T."/>
            <person name="Kamagata Y."/>
            <person name="Stams A.J.M."/>
            <person name="Imachi H."/>
            <person name="Sousa D.Z."/>
        </authorList>
    </citation>
    <scope>NUCLEOTIDE SEQUENCE [LARGE SCALE GENOMIC DNA]</scope>
    <source>
        <strain evidence="2 3">HH</strain>
    </source>
</reference>
<gene>
    <name evidence="2" type="ORF">Psch_03643</name>
</gene>
<dbReference type="InterPro" id="IPR038717">
    <property type="entry name" value="Tc1-like_DDE_dom"/>
</dbReference>
<sequence length="204" mass="24164">MELYQQQYCRLYPVVCMDEKPYQLLGENRTPIPMKAGRPECQDGEYVRNGTCSIFVFTEPLAGWRHVTVCERRTRVDWAHQVRELLEVHYPKAQKIRLVMDNLNTHTMASLYEAFPPDVSRSLAKRLEIHYTPKHGSWLNIAEIELSVMSKQCLERRISSINFLRLELLEWETARNKKQKGVDWQFTTDDARTKLKRLYPQFKS</sequence>
<comment type="caution">
    <text evidence="2">The sequence shown here is derived from an EMBL/GenBank/DDBJ whole genome shotgun (WGS) entry which is preliminary data.</text>
</comment>
<protein>
    <recommendedName>
        <fullName evidence="1">Tc1-like transposase DDE domain-containing protein</fullName>
    </recommendedName>
</protein>
<dbReference type="AlphaFoldDB" id="A0A4Y7R8A2"/>
<dbReference type="Proteomes" id="UP000298324">
    <property type="component" value="Unassembled WGS sequence"/>
</dbReference>
<evidence type="ECO:0000313" key="2">
    <source>
        <dbReference type="EMBL" id="TEB04881.1"/>
    </source>
</evidence>
<evidence type="ECO:0000313" key="3">
    <source>
        <dbReference type="Proteomes" id="UP000298324"/>
    </source>
</evidence>
<dbReference type="Pfam" id="PF13358">
    <property type="entry name" value="DDE_3"/>
    <property type="match status" value="1"/>
</dbReference>
<dbReference type="EMBL" id="QFGA01000003">
    <property type="protein sequence ID" value="TEB04881.1"/>
    <property type="molecule type" value="Genomic_DNA"/>
</dbReference>
<keyword evidence="3" id="KW-1185">Reference proteome</keyword>
<proteinExistence type="predicted"/>
<organism evidence="2 3">
    <name type="scientific">Pelotomaculum schinkii</name>
    <dbReference type="NCBI Taxonomy" id="78350"/>
    <lineage>
        <taxon>Bacteria</taxon>
        <taxon>Bacillati</taxon>
        <taxon>Bacillota</taxon>
        <taxon>Clostridia</taxon>
        <taxon>Eubacteriales</taxon>
        <taxon>Desulfotomaculaceae</taxon>
        <taxon>Pelotomaculum</taxon>
    </lineage>
</organism>
<feature type="domain" description="Tc1-like transposase DDE" evidence="1">
    <location>
        <begin position="13"/>
        <end position="162"/>
    </location>
</feature>
<evidence type="ECO:0000259" key="1">
    <source>
        <dbReference type="Pfam" id="PF13358"/>
    </source>
</evidence>
<name>A0A4Y7R8A2_9FIRM</name>
<dbReference type="NCBIfam" id="NF033545">
    <property type="entry name" value="transpos_IS630"/>
    <property type="match status" value="1"/>
</dbReference>